<dbReference type="AlphaFoldDB" id="E4ZJ66"/>
<reference evidence="6" key="1">
    <citation type="journal article" date="2011" name="Nat. Commun.">
        <title>Effector diversification within compartments of the Leptosphaeria maculans genome affected by Repeat-Induced Point mutations.</title>
        <authorList>
            <person name="Rouxel T."/>
            <person name="Grandaubert J."/>
            <person name="Hane J.K."/>
            <person name="Hoede C."/>
            <person name="van de Wouw A.P."/>
            <person name="Couloux A."/>
            <person name="Dominguez V."/>
            <person name="Anthouard V."/>
            <person name="Bally P."/>
            <person name="Bourras S."/>
            <person name="Cozijnsen A.J."/>
            <person name="Ciuffetti L.M."/>
            <person name="Degrave A."/>
            <person name="Dilmaghani A."/>
            <person name="Duret L."/>
            <person name="Fudal I."/>
            <person name="Goodwin S.B."/>
            <person name="Gout L."/>
            <person name="Glaser N."/>
            <person name="Linglin J."/>
            <person name="Kema G.H.J."/>
            <person name="Lapalu N."/>
            <person name="Lawrence C.B."/>
            <person name="May K."/>
            <person name="Meyer M."/>
            <person name="Ollivier B."/>
            <person name="Poulain J."/>
            <person name="Schoch C.L."/>
            <person name="Simon A."/>
            <person name="Spatafora J.W."/>
            <person name="Stachowiak A."/>
            <person name="Turgeon B.G."/>
            <person name="Tyler B.M."/>
            <person name="Vincent D."/>
            <person name="Weissenbach J."/>
            <person name="Amselem J."/>
            <person name="Quesneville H."/>
            <person name="Oliver R.P."/>
            <person name="Wincker P."/>
            <person name="Balesdent M.-H."/>
            <person name="Howlett B.J."/>
        </authorList>
    </citation>
    <scope>NUCLEOTIDE SEQUENCE [LARGE SCALE GENOMIC DNA]</scope>
    <source>
        <strain evidence="6">JN3 / isolate v23.1.3 / race Av1-4-5-6-7-8</strain>
    </source>
</reference>
<gene>
    <name evidence="5" type="ORF">LEMA_uP070050.1</name>
</gene>
<evidence type="ECO:0000313" key="6">
    <source>
        <dbReference type="Proteomes" id="UP000002668"/>
    </source>
</evidence>
<dbReference type="GO" id="GO:0006418">
    <property type="term" value="P:tRNA aminoacylation for protein translation"/>
    <property type="evidence" value="ECO:0007669"/>
    <property type="project" value="InterPro"/>
</dbReference>
<protein>
    <recommendedName>
        <fullName evidence="4">Aminoacyl-tRNA synthetase class II (D/K/N) domain-containing protein</fullName>
    </recommendedName>
</protein>
<dbReference type="InterPro" id="IPR004364">
    <property type="entry name" value="Aa-tRNA-synt_II"/>
</dbReference>
<evidence type="ECO:0000313" key="5">
    <source>
        <dbReference type="EMBL" id="CBX91497.1"/>
    </source>
</evidence>
<feature type="domain" description="Aminoacyl-tRNA synthetase class II (D/K/N)" evidence="4">
    <location>
        <begin position="13"/>
        <end position="84"/>
    </location>
</feature>
<evidence type="ECO:0000256" key="1">
    <source>
        <dbReference type="ARBA" id="ARBA00022598"/>
    </source>
</evidence>
<keyword evidence="3" id="KW-0067">ATP-binding</keyword>
<dbReference type="Pfam" id="PF00152">
    <property type="entry name" value="tRNA-synt_2"/>
    <property type="match status" value="1"/>
</dbReference>
<evidence type="ECO:0000256" key="3">
    <source>
        <dbReference type="ARBA" id="ARBA00022840"/>
    </source>
</evidence>
<dbReference type="Proteomes" id="UP000002668">
    <property type="component" value="Genome"/>
</dbReference>
<keyword evidence="1" id="KW-0436">Ligase</keyword>
<dbReference type="OrthoDB" id="2262349at2759"/>
<dbReference type="VEuPathDB" id="FungiDB:LEMA_uP070050.1"/>
<dbReference type="Gene3D" id="3.30.930.10">
    <property type="entry name" value="Bira Bifunctional Protein, Domain 2"/>
    <property type="match status" value="1"/>
</dbReference>
<dbReference type="InParanoid" id="E4ZJ66"/>
<dbReference type="eggNOG" id="KOG0555">
    <property type="taxonomic scope" value="Eukaryota"/>
</dbReference>
<dbReference type="HOGENOM" id="CLU_2489761_0_0_1"/>
<accession>E4ZJ66</accession>
<organism evidence="6">
    <name type="scientific">Leptosphaeria maculans (strain JN3 / isolate v23.1.3 / race Av1-4-5-6-7-8)</name>
    <name type="common">Blackleg fungus</name>
    <name type="synonym">Phoma lingam</name>
    <dbReference type="NCBI Taxonomy" id="985895"/>
    <lineage>
        <taxon>Eukaryota</taxon>
        <taxon>Fungi</taxon>
        <taxon>Dikarya</taxon>
        <taxon>Ascomycota</taxon>
        <taxon>Pezizomycotina</taxon>
        <taxon>Dothideomycetes</taxon>
        <taxon>Pleosporomycetidae</taxon>
        <taxon>Pleosporales</taxon>
        <taxon>Pleosporineae</taxon>
        <taxon>Leptosphaeriaceae</taxon>
        <taxon>Plenodomus</taxon>
        <taxon>Plenodomus lingam/Leptosphaeria maculans species complex</taxon>
    </lineage>
</organism>
<dbReference type="EMBL" id="FP929072">
    <property type="protein sequence ID" value="CBX91497.1"/>
    <property type="molecule type" value="Genomic_DNA"/>
</dbReference>
<name>E4ZJ66_LEPMJ</name>
<proteinExistence type="predicted"/>
<sequence length="96" mass="11243">MHLNQFFHVKYLLLGNGEVLSLDERHTTAREVQAALEKHEVDPEGYAWYTEIREHISVLTTGWGMGIERFLAWAFRHDDIQDLTIVLKMKGFRFAP</sequence>
<keyword evidence="6" id="KW-1185">Reference proteome</keyword>
<keyword evidence="2" id="KW-0547">Nucleotide-binding</keyword>
<evidence type="ECO:0000256" key="2">
    <source>
        <dbReference type="ARBA" id="ARBA00022741"/>
    </source>
</evidence>
<dbReference type="SUPFAM" id="SSF55681">
    <property type="entry name" value="Class II aaRS and biotin synthetases"/>
    <property type="match status" value="1"/>
</dbReference>
<dbReference type="InterPro" id="IPR045864">
    <property type="entry name" value="aa-tRNA-synth_II/BPL/LPL"/>
</dbReference>
<dbReference type="GO" id="GO:0005524">
    <property type="term" value="F:ATP binding"/>
    <property type="evidence" value="ECO:0007669"/>
    <property type="project" value="InterPro"/>
</dbReference>
<evidence type="ECO:0000259" key="4">
    <source>
        <dbReference type="Pfam" id="PF00152"/>
    </source>
</evidence>
<dbReference type="STRING" id="985895.E4ZJ66"/>
<dbReference type="GO" id="GO:0004812">
    <property type="term" value="F:aminoacyl-tRNA ligase activity"/>
    <property type="evidence" value="ECO:0007669"/>
    <property type="project" value="InterPro"/>
</dbReference>